<dbReference type="EMBL" id="JBHSIW010000026">
    <property type="protein sequence ID" value="MFC4905528.1"/>
    <property type="molecule type" value="Genomic_DNA"/>
</dbReference>
<evidence type="ECO:0000313" key="3">
    <source>
        <dbReference type="Proteomes" id="UP001595797"/>
    </source>
</evidence>
<dbReference type="SUPFAM" id="SSF53335">
    <property type="entry name" value="S-adenosyl-L-methionine-dependent methyltransferases"/>
    <property type="match status" value="1"/>
</dbReference>
<dbReference type="GO" id="GO:0008168">
    <property type="term" value="F:methyltransferase activity"/>
    <property type="evidence" value="ECO:0007669"/>
    <property type="project" value="UniProtKB-KW"/>
</dbReference>
<keyword evidence="2" id="KW-0808">Transferase</keyword>
<proteinExistence type="predicted"/>
<dbReference type="GO" id="GO:0032259">
    <property type="term" value="P:methylation"/>
    <property type="evidence" value="ECO:0007669"/>
    <property type="project" value="UniProtKB-KW"/>
</dbReference>
<keyword evidence="3" id="KW-1185">Reference proteome</keyword>
<dbReference type="CDD" id="cd02440">
    <property type="entry name" value="AdoMet_MTases"/>
    <property type="match status" value="1"/>
</dbReference>
<dbReference type="InterPro" id="IPR029063">
    <property type="entry name" value="SAM-dependent_MTases_sf"/>
</dbReference>
<gene>
    <name evidence="2" type="ORF">ACFPCS_18350</name>
</gene>
<name>A0ABV9TPV5_9MICC</name>
<evidence type="ECO:0000313" key="2">
    <source>
        <dbReference type="EMBL" id="MFC4905528.1"/>
    </source>
</evidence>
<dbReference type="InterPro" id="IPR013216">
    <property type="entry name" value="Methyltransf_11"/>
</dbReference>
<dbReference type="Gene3D" id="3.40.50.150">
    <property type="entry name" value="Vaccinia Virus protein VP39"/>
    <property type="match status" value="1"/>
</dbReference>
<dbReference type="RefSeq" id="WP_047804884.1">
    <property type="nucleotide sequence ID" value="NZ_JARAMH010000022.1"/>
</dbReference>
<sequence>MPKMSALEASFCRSAPWGLVARRMVPWATQGFPVTGNVLEIGGGSGAMAEAIARANPRVRLTTTDADPVMVEAARDRLAGFPLAQARQADATRLPFEDESFDTVLSFLMLHHVIEWERAVAEAARVLRSGGAFVGYDLLASPMASLVHRADRSPHRLIEPEAFGPVLDHAGLGPLALRLSFGGRVLRFIAHKPGNAQDASGNDITSRRSR</sequence>
<comment type="caution">
    <text evidence="2">The sequence shown here is derived from an EMBL/GenBank/DDBJ whole genome shotgun (WGS) entry which is preliminary data.</text>
</comment>
<keyword evidence="2" id="KW-0489">Methyltransferase</keyword>
<reference evidence="3" key="1">
    <citation type="journal article" date="2019" name="Int. J. Syst. Evol. Microbiol.">
        <title>The Global Catalogue of Microorganisms (GCM) 10K type strain sequencing project: providing services to taxonomists for standard genome sequencing and annotation.</title>
        <authorList>
            <consortium name="The Broad Institute Genomics Platform"/>
            <consortium name="The Broad Institute Genome Sequencing Center for Infectious Disease"/>
            <person name="Wu L."/>
            <person name="Ma J."/>
        </authorList>
    </citation>
    <scope>NUCLEOTIDE SEQUENCE [LARGE SCALE GENOMIC DNA]</scope>
    <source>
        <strain evidence="3">CGMCC 4.6946</strain>
    </source>
</reference>
<organism evidence="2 3">
    <name type="scientific">Kocuria oceani</name>
    <dbReference type="NCBI Taxonomy" id="988827"/>
    <lineage>
        <taxon>Bacteria</taxon>
        <taxon>Bacillati</taxon>
        <taxon>Actinomycetota</taxon>
        <taxon>Actinomycetes</taxon>
        <taxon>Micrococcales</taxon>
        <taxon>Micrococcaceae</taxon>
        <taxon>Kocuria</taxon>
    </lineage>
</organism>
<protein>
    <submittedName>
        <fullName evidence="2">Class I SAM-dependent methyltransferase</fullName>
    </submittedName>
</protein>
<feature type="domain" description="Methyltransferase type 11" evidence="1">
    <location>
        <begin position="39"/>
        <end position="134"/>
    </location>
</feature>
<dbReference type="PANTHER" id="PTHR43591">
    <property type="entry name" value="METHYLTRANSFERASE"/>
    <property type="match status" value="1"/>
</dbReference>
<dbReference type="Pfam" id="PF08241">
    <property type="entry name" value="Methyltransf_11"/>
    <property type="match status" value="1"/>
</dbReference>
<accession>A0ABV9TPV5</accession>
<evidence type="ECO:0000259" key="1">
    <source>
        <dbReference type="Pfam" id="PF08241"/>
    </source>
</evidence>
<dbReference type="Proteomes" id="UP001595797">
    <property type="component" value="Unassembled WGS sequence"/>
</dbReference>